<dbReference type="AlphaFoldDB" id="A0A4R4K365"/>
<evidence type="ECO:0000313" key="1">
    <source>
        <dbReference type="EMBL" id="TDB60871.1"/>
    </source>
</evidence>
<reference evidence="1 2" key="1">
    <citation type="submission" date="2019-02" db="EMBL/GenBank/DDBJ databases">
        <title>Arundinibacter roseus gen. nov., sp. nov., a new member of the family Cytophagaceae.</title>
        <authorList>
            <person name="Szuroczki S."/>
            <person name="Khayer B."/>
            <person name="Sproer C."/>
            <person name="Toumi M."/>
            <person name="Szabo A."/>
            <person name="Felfoldi T."/>
            <person name="Schumann P."/>
            <person name="Toth E."/>
        </authorList>
    </citation>
    <scope>NUCLEOTIDE SEQUENCE [LARGE SCALE GENOMIC DNA]</scope>
    <source>
        <strain evidence="1 2">DMA-k-7a</strain>
    </source>
</reference>
<dbReference type="RefSeq" id="WP_132121328.1">
    <property type="nucleotide sequence ID" value="NZ_SMJU01000016.1"/>
</dbReference>
<evidence type="ECO:0000313" key="2">
    <source>
        <dbReference type="Proteomes" id="UP000295706"/>
    </source>
</evidence>
<name>A0A4R4K365_9BACT</name>
<evidence type="ECO:0008006" key="3">
    <source>
        <dbReference type="Google" id="ProtNLM"/>
    </source>
</evidence>
<organism evidence="1 2">
    <name type="scientific">Arundinibacter roseus</name>
    <dbReference type="NCBI Taxonomy" id="2070510"/>
    <lineage>
        <taxon>Bacteria</taxon>
        <taxon>Pseudomonadati</taxon>
        <taxon>Bacteroidota</taxon>
        <taxon>Cytophagia</taxon>
        <taxon>Cytophagales</taxon>
        <taxon>Spirosomataceae</taxon>
        <taxon>Arundinibacter</taxon>
    </lineage>
</organism>
<keyword evidence="2" id="KW-1185">Reference proteome</keyword>
<accession>A0A4R4K365</accession>
<dbReference type="OrthoDB" id="1236981at2"/>
<gene>
    <name evidence="1" type="ORF">EZE20_20730</name>
</gene>
<sequence>MKKYLSLIALAFTLQGCPTQDKEDPNAALPKEYASCCGVKPVTFEFKTGSIYIPNAFTPNEDGINDEFYPFVSADIHGTIGFSITSAEGDTVLYNRNEFLYDQIKNLAWNGQRPDGTVYRGKFKYSVGVISKGPTKELKIIEGEACSILCEPGTKDLKARKTCFYPSMAAKNKDFGKLDVKLASNEKDCVK</sequence>
<comment type="caution">
    <text evidence="1">The sequence shown here is derived from an EMBL/GenBank/DDBJ whole genome shotgun (WGS) entry which is preliminary data.</text>
</comment>
<protein>
    <recommendedName>
        <fullName evidence="3">Lipoprotein</fullName>
    </recommendedName>
</protein>
<dbReference type="EMBL" id="SMJU01000016">
    <property type="protein sequence ID" value="TDB60871.1"/>
    <property type="molecule type" value="Genomic_DNA"/>
</dbReference>
<dbReference type="Proteomes" id="UP000295706">
    <property type="component" value="Unassembled WGS sequence"/>
</dbReference>
<dbReference type="PROSITE" id="PS51257">
    <property type="entry name" value="PROKAR_LIPOPROTEIN"/>
    <property type="match status" value="1"/>
</dbReference>
<proteinExistence type="predicted"/>